<name>A0ABY8QX40_9MICO</name>
<organism evidence="2 3">
    <name type="scientific">Saxibacter everestensis</name>
    <dbReference type="NCBI Taxonomy" id="2909229"/>
    <lineage>
        <taxon>Bacteria</taxon>
        <taxon>Bacillati</taxon>
        <taxon>Actinomycetota</taxon>
        <taxon>Actinomycetes</taxon>
        <taxon>Micrococcales</taxon>
        <taxon>Brevibacteriaceae</taxon>
        <taxon>Saxibacter</taxon>
    </lineage>
</organism>
<reference evidence="2 3" key="1">
    <citation type="submission" date="2023-05" db="EMBL/GenBank/DDBJ databases">
        <title>Lithophilousrod everest ZFBP1038 complete genpme.</title>
        <authorList>
            <person name="Tian M."/>
        </authorList>
    </citation>
    <scope>NUCLEOTIDE SEQUENCE [LARGE SCALE GENOMIC DNA]</scope>
    <source>
        <strain evidence="2 3">ZFBP1038</strain>
    </source>
</reference>
<dbReference type="EMBL" id="CP090958">
    <property type="protein sequence ID" value="WGW12725.1"/>
    <property type="molecule type" value="Genomic_DNA"/>
</dbReference>
<evidence type="ECO:0000313" key="2">
    <source>
        <dbReference type="EMBL" id="WGW12725.1"/>
    </source>
</evidence>
<dbReference type="RefSeq" id="WP_349639529.1">
    <property type="nucleotide sequence ID" value="NZ_CP090958.1"/>
</dbReference>
<dbReference type="Proteomes" id="UP001209083">
    <property type="component" value="Chromosome"/>
</dbReference>
<keyword evidence="3" id="KW-1185">Reference proteome</keyword>
<gene>
    <name evidence="2" type="ORF">LWF01_02840</name>
</gene>
<accession>A0ABY8QX40</accession>
<evidence type="ECO:0000313" key="3">
    <source>
        <dbReference type="Proteomes" id="UP001209083"/>
    </source>
</evidence>
<sequence length="131" mass="15084">MSLDLDSIRRRRKRATENHGAAINRSNAEKSSADVDDLAAEVERLRDENARLRLELDRAYAETRSLFRSSDADGIEAAKTRRIQDLRMANLRLRLEQKDQATAWDEGYHRGVLDQEGELEQADNPYRKDGQ</sequence>
<feature type="region of interest" description="Disordered" evidence="1">
    <location>
        <begin position="104"/>
        <end position="131"/>
    </location>
</feature>
<proteinExistence type="predicted"/>
<feature type="region of interest" description="Disordered" evidence="1">
    <location>
        <begin position="1"/>
        <end position="35"/>
    </location>
</feature>
<protein>
    <submittedName>
        <fullName evidence="2">Uncharacterized protein</fullName>
    </submittedName>
</protein>
<evidence type="ECO:0000256" key="1">
    <source>
        <dbReference type="SAM" id="MobiDB-lite"/>
    </source>
</evidence>